<comment type="similarity">
    <text evidence="1">Belongs to the NPR3 family.</text>
</comment>
<dbReference type="EMBL" id="CAUYUJ010014938">
    <property type="protein sequence ID" value="CAK0847886.1"/>
    <property type="molecule type" value="Genomic_DNA"/>
</dbReference>
<feature type="compositionally biased region" description="Pro residues" evidence="2">
    <location>
        <begin position="22"/>
        <end position="35"/>
    </location>
</feature>
<evidence type="ECO:0000313" key="3">
    <source>
        <dbReference type="EMBL" id="CAK0847886.1"/>
    </source>
</evidence>
<feature type="compositionally biased region" description="Low complexity" evidence="2">
    <location>
        <begin position="42"/>
        <end position="62"/>
    </location>
</feature>
<dbReference type="PANTHER" id="PTHR13153">
    <property type="entry name" value="CGTHBA PROTEIN -14 GENE PROTEIN"/>
    <property type="match status" value="1"/>
</dbReference>
<dbReference type="PANTHER" id="PTHR13153:SF5">
    <property type="entry name" value="GATOR COMPLEX PROTEIN NPRL3"/>
    <property type="match status" value="1"/>
</dbReference>
<proteinExistence type="inferred from homology"/>
<dbReference type="Proteomes" id="UP001189429">
    <property type="component" value="Unassembled WGS sequence"/>
</dbReference>
<accession>A0ABN9TP69</accession>
<dbReference type="Pfam" id="PF03666">
    <property type="entry name" value="NPR3"/>
    <property type="match status" value="1"/>
</dbReference>
<name>A0ABN9TP69_9DINO</name>
<keyword evidence="4" id="KW-1185">Reference proteome</keyword>
<feature type="region of interest" description="Disordered" evidence="2">
    <location>
        <begin position="14"/>
        <end position="73"/>
    </location>
</feature>
<sequence length="538" mass="60033">MDALLGVAFVAQLPSRQAEASPRPPRPPRQEPPACPHRAAEAADASGPGAAPGLPGADAAGLRPESSSPDLRADTGECFGIPNLIFAKLLLPDEELCNRPFYLQLDAGRRETKLVSHEPPNSHLHFVSFPCNVTEFILPGTRYNGRDKVDFREKVQRFNIVHVLDARRTKRLDKHTSTLWEVSAHLSRALVSEEARVGYISTEIKRLAELHLAGGQDDMGAAPDRKRLGLDRLLSDAFDGVSRHGYRSLRVNGSILCNVCLFPKDETPVPPSPWQALVLTCPREELRQELPLDSADIVRAIIDAASPIKSLEELTVELALPLSTLQRLSQHLVYWKKACVVDVFRPETRVAVVPGREAMTDTTVSQRFSSWRRKHLKVKGFDLFEVTSAFSGGQPLSTVQMRLGLGGGEMTKVLEWFVAEGMLVQLGEYCHFVPGGADKARHRPPPWPPLDQALADEFHPAHLSMDELQLLRARSEDTTQLRFFCNFVVRVARAHRRMDTWRLDELVPREKGRAPEAQKRTDLITANSDIFAKYVCRC</sequence>
<protein>
    <submittedName>
        <fullName evidence="3">Uncharacterized protein</fullName>
    </submittedName>
</protein>
<evidence type="ECO:0000313" key="4">
    <source>
        <dbReference type="Proteomes" id="UP001189429"/>
    </source>
</evidence>
<gene>
    <name evidence="3" type="ORF">PCOR1329_LOCUS40971</name>
</gene>
<evidence type="ECO:0000256" key="1">
    <source>
        <dbReference type="RuleBase" id="RU368069"/>
    </source>
</evidence>
<reference evidence="3" key="1">
    <citation type="submission" date="2023-10" db="EMBL/GenBank/DDBJ databases">
        <authorList>
            <person name="Chen Y."/>
            <person name="Shah S."/>
            <person name="Dougan E. K."/>
            <person name="Thang M."/>
            <person name="Chan C."/>
        </authorList>
    </citation>
    <scope>NUCLEOTIDE SEQUENCE [LARGE SCALE GENOMIC DNA]</scope>
</reference>
<dbReference type="InterPro" id="IPR005365">
    <property type="entry name" value="Npr3"/>
</dbReference>
<organism evidence="3 4">
    <name type="scientific">Prorocentrum cordatum</name>
    <dbReference type="NCBI Taxonomy" id="2364126"/>
    <lineage>
        <taxon>Eukaryota</taxon>
        <taxon>Sar</taxon>
        <taxon>Alveolata</taxon>
        <taxon>Dinophyceae</taxon>
        <taxon>Prorocentrales</taxon>
        <taxon>Prorocentraceae</taxon>
        <taxon>Prorocentrum</taxon>
    </lineage>
</organism>
<comment type="caution">
    <text evidence="3">The sequence shown here is derived from an EMBL/GenBank/DDBJ whole genome shotgun (WGS) entry which is preliminary data.</text>
</comment>
<evidence type="ECO:0000256" key="2">
    <source>
        <dbReference type="SAM" id="MobiDB-lite"/>
    </source>
</evidence>